<evidence type="ECO:0000313" key="4">
    <source>
        <dbReference type="EMBL" id="KAK4644559.1"/>
    </source>
</evidence>
<evidence type="ECO:0000313" key="5">
    <source>
        <dbReference type="Proteomes" id="UP001322138"/>
    </source>
</evidence>
<proteinExistence type="predicted"/>
<dbReference type="Pfam" id="PF13855">
    <property type="entry name" value="LRR_8"/>
    <property type="match status" value="1"/>
</dbReference>
<dbReference type="InterPro" id="IPR001611">
    <property type="entry name" value="Leu-rich_rpt"/>
</dbReference>
<dbReference type="PANTHER" id="PTHR48051">
    <property type="match status" value="1"/>
</dbReference>
<comment type="caution">
    <text evidence="4">The sequence shown here is derived from an EMBL/GenBank/DDBJ whole genome shotgun (WGS) entry which is preliminary data.</text>
</comment>
<keyword evidence="1" id="KW-0433">Leucine-rich repeat</keyword>
<gene>
    <name evidence="4" type="primary">SOG2_2</name>
    <name evidence="4" type="ORF">QC761_305870</name>
</gene>
<dbReference type="PROSITE" id="PS51450">
    <property type="entry name" value="LRR"/>
    <property type="match status" value="1"/>
</dbReference>
<dbReference type="InterPro" id="IPR032675">
    <property type="entry name" value="LRR_dom_sf"/>
</dbReference>
<dbReference type="RefSeq" id="XP_062733535.1">
    <property type="nucleotide sequence ID" value="XM_062877731.1"/>
</dbReference>
<feature type="compositionally biased region" description="Basic residues" evidence="3">
    <location>
        <begin position="823"/>
        <end position="836"/>
    </location>
</feature>
<dbReference type="Proteomes" id="UP001322138">
    <property type="component" value="Unassembled WGS sequence"/>
</dbReference>
<dbReference type="EMBL" id="JAFFGZ010000005">
    <property type="protein sequence ID" value="KAK4644559.1"/>
    <property type="molecule type" value="Genomic_DNA"/>
</dbReference>
<evidence type="ECO:0000256" key="3">
    <source>
        <dbReference type="SAM" id="MobiDB-lite"/>
    </source>
</evidence>
<feature type="region of interest" description="Disordered" evidence="3">
    <location>
        <begin position="257"/>
        <end position="368"/>
    </location>
</feature>
<keyword evidence="2" id="KW-0677">Repeat</keyword>
<feature type="region of interest" description="Disordered" evidence="3">
    <location>
        <begin position="578"/>
        <end position="622"/>
    </location>
</feature>
<feature type="compositionally biased region" description="Polar residues" evidence="3">
    <location>
        <begin position="926"/>
        <end position="941"/>
    </location>
</feature>
<dbReference type="PANTHER" id="PTHR48051:SF1">
    <property type="entry name" value="RAS SUPPRESSOR PROTEIN 1"/>
    <property type="match status" value="1"/>
</dbReference>
<keyword evidence="5" id="KW-1185">Reference proteome</keyword>
<dbReference type="Gene3D" id="3.80.10.10">
    <property type="entry name" value="Ribonuclease Inhibitor"/>
    <property type="match status" value="1"/>
</dbReference>
<feature type="region of interest" description="Disordered" evidence="3">
    <location>
        <begin position="822"/>
        <end position="861"/>
    </location>
</feature>
<evidence type="ECO:0000256" key="1">
    <source>
        <dbReference type="ARBA" id="ARBA00022614"/>
    </source>
</evidence>
<organism evidence="4 5">
    <name type="scientific">Podospora bellae-mahoneyi</name>
    <dbReference type="NCBI Taxonomy" id="2093777"/>
    <lineage>
        <taxon>Eukaryota</taxon>
        <taxon>Fungi</taxon>
        <taxon>Dikarya</taxon>
        <taxon>Ascomycota</taxon>
        <taxon>Pezizomycotina</taxon>
        <taxon>Sordariomycetes</taxon>
        <taxon>Sordariomycetidae</taxon>
        <taxon>Sordariales</taxon>
        <taxon>Podosporaceae</taxon>
        <taxon>Podospora</taxon>
    </lineage>
</organism>
<feature type="compositionally biased region" description="Basic and acidic residues" evidence="3">
    <location>
        <begin position="583"/>
        <end position="597"/>
    </location>
</feature>
<evidence type="ECO:0000256" key="2">
    <source>
        <dbReference type="ARBA" id="ARBA00022737"/>
    </source>
</evidence>
<dbReference type="InterPro" id="IPR050216">
    <property type="entry name" value="LRR_domain-containing"/>
</dbReference>
<dbReference type="SMART" id="SM00369">
    <property type="entry name" value="LRR_TYP"/>
    <property type="match status" value="3"/>
</dbReference>
<dbReference type="Pfam" id="PF10428">
    <property type="entry name" value="SOG2"/>
    <property type="match status" value="1"/>
</dbReference>
<dbReference type="GeneID" id="87897213"/>
<name>A0ABR0FNG0_9PEZI</name>
<protein>
    <submittedName>
        <fullName evidence="4">RAM signaling network component</fullName>
    </submittedName>
</protein>
<feature type="compositionally biased region" description="Polar residues" evidence="3">
    <location>
        <begin position="39"/>
        <end position="49"/>
    </location>
</feature>
<feature type="region of interest" description="Disordered" evidence="3">
    <location>
        <begin position="1"/>
        <end position="49"/>
    </location>
</feature>
<dbReference type="InterPro" id="IPR019487">
    <property type="entry name" value="RAM_signalling_pathway_SOG2"/>
</dbReference>
<reference evidence="4 5" key="1">
    <citation type="journal article" date="2023" name="bioRxiv">
        <title>High-quality genome assemblies of four members of thePodospora anserinaspecies complex.</title>
        <authorList>
            <person name="Ament-Velasquez S.L."/>
            <person name="Vogan A.A."/>
            <person name="Wallerman O."/>
            <person name="Hartmann F."/>
            <person name="Gautier V."/>
            <person name="Silar P."/>
            <person name="Giraud T."/>
            <person name="Johannesson H."/>
        </authorList>
    </citation>
    <scope>NUCLEOTIDE SEQUENCE [LARGE SCALE GENOMIC DNA]</scope>
    <source>
        <strain evidence="4 5">CBS 112042</strain>
    </source>
</reference>
<accession>A0ABR0FNG0</accession>
<dbReference type="SUPFAM" id="SSF52075">
    <property type="entry name" value="Outer arm dynein light chain 1"/>
    <property type="match status" value="1"/>
</dbReference>
<sequence length="975" mass="107036">MDFPRGLPDNPAHARRAVEAAARANPVPPPPVPSIKDVPSNTNLSASGPISSSQVLALAREAMRAAHENEAKAAAASGVSNTLPKPGLTIDLSRKKIAKLPEEIVDIIKDELERLALSHNYLETIPSRLPECTSLRYLNVRQNQIKEFPLALCDLKSLEILDLGRNQLQTLPPEIIKLSSLKVFSIHKNQIKKLPLCLAEMPSLSVIKLEGNPLEFPPREVWDSGGDNAGAAKESDMTEVALTTRIKKFLKLTASSMNGRGDSDSVGDDAEGTETPRPTIKRVFSGRFPVRVNGSDMPDLRSPALTRPPPIPSRSHYRGLSQQNGAQRRPGVMPLTIGNPNERVRSNSETIVQTSSRERSESRSRRMGIVSKRSELSTLEEIEGTNRFSHYRGLSHGSAMQGNGTVMQVQSPNVTSPAEPALQRPVYVRRLSILPERRRESKVFDPVLEASKGILYSIFQIHPMIQMLIGLTNDGTSRRSNSLEIVFYNTNAHVEQLELEIQKHDQAMDAGGSRENENVQRACITLINAYTHVCSLLMSNVDLFLDNGDPRYIRTLLTQLYNSIMELRVTCSQVAPRSLPPHMRTDPGETLRPHSRENSFVPPTADRPAMINSRSRNGTFVHHPSSLRVTTDVPLGPFVNGSSRTAIMSAATPRSGESFASNSTSGIRNLSADFSEEDRVFERIFLSLTKTADLVMRILPQLSQQLSSSMRLAMAQRAPEHVVQPWKMLIHRCTVSIQQTESLKQKLSTIKLKEPGIRTQAPFWGLCSSFIDSWYMLVTKIKQLQSEVQLPIDTRSRLRPVHQSMKETCDLIHSSPWAYFTRQGHHHGHHGHHGNHGHGPNHGSENLSPYNLQPLPMTPQSAALGPAVQATVPSTPQSASFAAAFQGNVFERADTLLSMGGLGMSRHGTMNSTSTTASLTTAGSMHSVNSSQDIPTPSSALSPMPWPGHGHSQGSLSVLPLRLPAGGSNGKMNGF</sequence>
<feature type="region of interest" description="Disordered" evidence="3">
    <location>
        <begin position="925"/>
        <end position="975"/>
    </location>
</feature>
<dbReference type="InterPro" id="IPR003591">
    <property type="entry name" value="Leu-rich_rpt_typical-subtyp"/>
</dbReference>